<dbReference type="AlphaFoldDB" id="A0A1Z4LK14"/>
<name>A0A1Z4LK14_9CYAN</name>
<proteinExistence type="predicted"/>
<accession>A0A1Z4LK14</accession>
<dbReference type="Pfam" id="PF09684">
    <property type="entry name" value="Tail_P2_I"/>
    <property type="match status" value="1"/>
</dbReference>
<dbReference type="InterPro" id="IPR011748">
    <property type="entry name" value="Unchr_phage_tail-like"/>
</dbReference>
<dbReference type="InterPro" id="IPR006521">
    <property type="entry name" value="Tail_protein_I"/>
</dbReference>
<sequence>MVQTPPLAIQLASMRLPEAIESSSLSIKFSKVKLTEREDNYNNNLLLYPDEAEEILVTVENTSSIHLRCSIDVGGDYPAKWLKSKHNNLNFDISPNQKKDKLIQFKVDSDFFENQDALSDKAKLQLNYKVQIQLYSRKLWFNNIPIKLWFLLLNRDARASILFIRSFQERQIKSRLIEYQFFNLLVRPRTSYLDFLPSIFGENDGGRRLVSIFEQAFDPVVQTTDVLWAYFDPLTAPEAFLPFLAKWVGWEIDKRWTVGQQRRLIRNAVTLYRWHGTKHGLRLYLHYYTDLPLDEDLEEESEKHISIQENFNDGFVVGEANVNKNPMLGGGKPYHFTVRLRTDTSNQLDEELVREIIERYKPAFSTYELSIDSVHY</sequence>
<dbReference type="NCBIfam" id="TIGR02242">
    <property type="entry name" value="tail_TIGR02242"/>
    <property type="match status" value="1"/>
</dbReference>
<reference evidence="1 2" key="1">
    <citation type="submission" date="2017-06" db="EMBL/GenBank/DDBJ databases">
        <title>Genome sequencing of cyanobaciteial culture collection at National Institute for Environmental Studies (NIES).</title>
        <authorList>
            <person name="Hirose Y."/>
            <person name="Shimura Y."/>
            <person name="Fujisawa T."/>
            <person name="Nakamura Y."/>
            <person name="Kawachi M."/>
        </authorList>
    </citation>
    <scope>NUCLEOTIDE SEQUENCE [LARGE SCALE GENOMIC DNA]</scope>
    <source>
        <strain evidence="1 2">NIES-267</strain>
    </source>
</reference>
<protein>
    <submittedName>
        <fullName evidence="1">Phage tail protein</fullName>
    </submittedName>
</protein>
<keyword evidence="2" id="KW-1185">Reference proteome</keyword>
<dbReference type="EMBL" id="AP018227">
    <property type="protein sequence ID" value="BAY81545.1"/>
    <property type="molecule type" value="Genomic_DNA"/>
</dbReference>
<evidence type="ECO:0000313" key="1">
    <source>
        <dbReference type="EMBL" id="BAY81545.1"/>
    </source>
</evidence>
<organism evidence="1 2">
    <name type="scientific">Calothrix parasitica NIES-267</name>
    <dbReference type="NCBI Taxonomy" id="1973488"/>
    <lineage>
        <taxon>Bacteria</taxon>
        <taxon>Bacillati</taxon>
        <taxon>Cyanobacteriota</taxon>
        <taxon>Cyanophyceae</taxon>
        <taxon>Nostocales</taxon>
        <taxon>Calotrichaceae</taxon>
        <taxon>Calothrix</taxon>
    </lineage>
</organism>
<dbReference type="Proteomes" id="UP000218418">
    <property type="component" value="Chromosome"/>
</dbReference>
<gene>
    <name evidence="1" type="ORF">NIES267_10220</name>
</gene>
<evidence type="ECO:0000313" key="2">
    <source>
        <dbReference type="Proteomes" id="UP000218418"/>
    </source>
</evidence>